<evidence type="ECO:0000313" key="2">
    <source>
        <dbReference type="Proteomes" id="UP000266677"/>
    </source>
</evidence>
<name>A0A3A4KF30_9NOCA</name>
<organism evidence="1 2">
    <name type="scientific">Nocardia panacis</name>
    <dbReference type="NCBI Taxonomy" id="2340916"/>
    <lineage>
        <taxon>Bacteria</taxon>
        <taxon>Bacillati</taxon>
        <taxon>Actinomycetota</taxon>
        <taxon>Actinomycetes</taxon>
        <taxon>Mycobacteriales</taxon>
        <taxon>Nocardiaceae</taxon>
        <taxon>Nocardia</taxon>
    </lineage>
</organism>
<proteinExistence type="predicted"/>
<protein>
    <submittedName>
        <fullName evidence="1">Uncharacterized protein</fullName>
    </submittedName>
</protein>
<comment type="caution">
    <text evidence="1">The sequence shown here is derived from an EMBL/GenBank/DDBJ whole genome shotgun (WGS) entry which is preliminary data.</text>
</comment>
<sequence>MNTPYSTNHNEFQHPWRKELATDDELTAIGTTISFAERRGLTTLATILTDLRPHMRAERRMVEQDPRAERERAELAALGGVEAARRGWSALRSANPNHYSTTGTKKVDKFEDLPLRLQVQYAQFAHGVLTDVYTAYIGDNGLRVIYRDGKVWSAPDA</sequence>
<keyword evidence="2" id="KW-1185">Reference proteome</keyword>
<reference evidence="1 2" key="1">
    <citation type="submission" date="2018-09" db="EMBL/GenBank/DDBJ databases">
        <title>YIM PH21274 draft genome.</title>
        <authorList>
            <person name="Miao C."/>
        </authorList>
    </citation>
    <scope>NUCLEOTIDE SEQUENCE [LARGE SCALE GENOMIC DNA]</scope>
    <source>
        <strain evidence="1 2">YIM PH 21724</strain>
    </source>
</reference>
<accession>A0A3A4KF30</accession>
<gene>
    <name evidence="1" type="ORF">D5S18_03125</name>
</gene>
<dbReference type="EMBL" id="QZFU01000010">
    <property type="protein sequence ID" value="RJO79338.1"/>
    <property type="molecule type" value="Genomic_DNA"/>
</dbReference>
<evidence type="ECO:0000313" key="1">
    <source>
        <dbReference type="EMBL" id="RJO79338.1"/>
    </source>
</evidence>
<dbReference type="AlphaFoldDB" id="A0A3A4KF30"/>
<dbReference type="Proteomes" id="UP000266677">
    <property type="component" value="Unassembled WGS sequence"/>
</dbReference>